<dbReference type="Gene3D" id="3.40.250.10">
    <property type="entry name" value="Rhodanese-like domain"/>
    <property type="match status" value="1"/>
</dbReference>
<keyword evidence="3" id="KW-0132">Cell division</keyword>
<dbReference type="GO" id="GO:0010971">
    <property type="term" value="P:positive regulation of G2/M transition of mitotic cell cycle"/>
    <property type="evidence" value="ECO:0007669"/>
    <property type="project" value="TreeGrafter"/>
</dbReference>
<dbReference type="GO" id="GO:0110032">
    <property type="term" value="P:positive regulation of G2/MI transition of meiotic cell cycle"/>
    <property type="evidence" value="ECO:0007669"/>
    <property type="project" value="TreeGrafter"/>
</dbReference>
<dbReference type="FunFam" id="3.40.250.10:FF:000021">
    <property type="entry name" value="M-phase inducer phosphatase cdc-25.2"/>
    <property type="match status" value="1"/>
</dbReference>
<keyword evidence="9" id="KW-0853">WD repeat</keyword>
<dbReference type="InterPro" id="IPR001680">
    <property type="entry name" value="WD40_rpt"/>
</dbReference>
<dbReference type="Gene3D" id="2.130.10.10">
    <property type="entry name" value="YVTN repeat-like/Quinoprotein amine dehydrogenase"/>
    <property type="match status" value="1"/>
</dbReference>
<evidence type="ECO:0000256" key="2">
    <source>
        <dbReference type="ARBA" id="ARBA00013064"/>
    </source>
</evidence>
<keyword evidence="13" id="KW-1185">Reference proteome</keyword>
<dbReference type="PROSITE" id="PS50206">
    <property type="entry name" value="RHODANESE_3"/>
    <property type="match status" value="1"/>
</dbReference>
<evidence type="ECO:0000313" key="13">
    <source>
        <dbReference type="Proteomes" id="UP000054653"/>
    </source>
</evidence>
<dbReference type="InterPro" id="IPR049546">
    <property type="entry name" value="WDR54_beta_prop"/>
</dbReference>
<dbReference type="GO" id="GO:0051301">
    <property type="term" value="P:cell division"/>
    <property type="evidence" value="ECO:0007669"/>
    <property type="project" value="UniProtKB-KW"/>
</dbReference>
<feature type="non-terminal residue" evidence="12">
    <location>
        <position position="907"/>
    </location>
</feature>
<evidence type="ECO:0000313" key="12">
    <source>
        <dbReference type="EMBL" id="KRY53465.1"/>
    </source>
</evidence>
<dbReference type="Pfam" id="PF21031">
    <property type="entry name" value="WDR54"/>
    <property type="match status" value="1"/>
</dbReference>
<evidence type="ECO:0000256" key="3">
    <source>
        <dbReference type="ARBA" id="ARBA00022618"/>
    </source>
</evidence>
<dbReference type="PROSITE" id="PS50294">
    <property type="entry name" value="WD_REPEATS_REGION"/>
    <property type="match status" value="1"/>
</dbReference>
<name>A0A0V1CW24_TRIBR</name>
<feature type="region of interest" description="Disordered" evidence="10">
    <location>
        <begin position="240"/>
        <end position="265"/>
    </location>
</feature>
<reference evidence="12 13" key="1">
    <citation type="submission" date="2015-01" db="EMBL/GenBank/DDBJ databases">
        <title>Evolution of Trichinella species and genotypes.</title>
        <authorList>
            <person name="Korhonen P.K."/>
            <person name="Edoardo P."/>
            <person name="Giuseppe L.R."/>
            <person name="Gasser R.B."/>
        </authorList>
    </citation>
    <scope>NUCLEOTIDE SEQUENCE [LARGE SCALE GENOMIC DNA]</scope>
    <source>
        <strain evidence="12">ISS120</strain>
    </source>
</reference>
<evidence type="ECO:0000256" key="5">
    <source>
        <dbReference type="ARBA" id="ARBA00022801"/>
    </source>
</evidence>
<dbReference type="PANTHER" id="PTHR10828">
    <property type="entry name" value="M-PHASE INDUCER PHOSPHATASE DUAL SPECIFICITY PHOSPHATASE CDC25"/>
    <property type="match status" value="1"/>
</dbReference>
<organism evidence="12 13">
    <name type="scientific">Trichinella britovi</name>
    <name type="common">Parasitic roundworm</name>
    <dbReference type="NCBI Taxonomy" id="45882"/>
    <lineage>
        <taxon>Eukaryota</taxon>
        <taxon>Metazoa</taxon>
        <taxon>Ecdysozoa</taxon>
        <taxon>Nematoda</taxon>
        <taxon>Enoplea</taxon>
        <taxon>Dorylaimia</taxon>
        <taxon>Trichinellida</taxon>
        <taxon>Trichinellidae</taxon>
        <taxon>Trichinella</taxon>
    </lineage>
</organism>
<evidence type="ECO:0000259" key="11">
    <source>
        <dbReference type="PROSITE" id="PS50206"/>
    </source>
</evidence>
<protein>
    <recommendedName>
        <fullName evidence="2">protein-tyrosine-phosphatase</fullName>
        <ecNumber evidence="2">3.1.3.48</ecNumber>
    </recommendedName>
</protein>
<evidence type="ECO:0000256" key="8">
    <source>
        <dbReference type="ARBA" id="ARBA00051722"/>
    </source>
</evidence>
<dbReference type="STRING" id="45882.A0A0V1CW24"/>
<keyword evidence="7" id="KW-0131">Cell cycle</keyword>
<dbReference type="SUPFAM" id="SSF50978">
    <property type="entry name" value="WD40 repeat-like"/>
    <property type="match status" value="1"/>
</dbReference>
<dbReference type="Pfam" id="PF00581">
    <property type="entry name" value="Rhodanese"/>
    <property type="match status" value="1"/>
</dbReference>
<dbReference type="EC" id="3.1.3.48" evidence="2"/>
<dbReference type="PRINTS" id="PR00716">
    <property type="entry name" value="MPIPHPHTASE"/>
</dbReference>
<feature type="compositionally biased region" description="Polar residues" evidence="10">
    <location>
        <begin position="251"/>
        <end position="265"/>
    </location>
</feature>
<evidence type="ECO:0000256" key="1">
    <source>
        <dbReference type="ARBA" id="ARBA00011065"/>
    </source>
</evidence>
<dbReference type="InterPro" id="IPR036873">
    <property type="entry name" value="Rhodanese-like_dom_sf"/>
</dbReference>
<sequence length="907" mass="102734">TIFSTSPANITVINYISRLFIWAFCSYAVRVPVLRSFGFLLNYHASGDDSVKCCYKIVKKLLTFLLASIISSQVMDEDPTLACRTEQWISSLENDQLLEVEASTSTESPIQKGNQHSPVTELAQHLAEHSLKLTPQKSLLSMDTAAYSPFPSTSQNLITETSLKNSNDNFQLVSDSNEKLHSQSKLPPIKTVPRCVVLQEMSVKKPSGAESSAGSLSCLDGDDLRSPMILSPAPSSVFMDEDTQDSGFGEGQTTTKGPSQFNLPAVSSQSNTLHVRFRSRSYDAKANTDEGFDDDFVKEQEAPADLKCHFKSLLSGSLQSEGDENIFPNENSFRIGQRKLFKIAEENDTPFSIRQRKRVAFQELANENVTNQTPQLKRRKSLLDISPNQKRHPFARCFSEADVGSAFQEGCDNRNFIGDYSTTHALPLLQAPRVPDLCSIDGRILVKLLNEEYSHVIQKYIILDCRYPYEYNGGHIKGAVNVFTQEQLKRFFFHDRNSDTIKSSTESRQVVIFYCEFSKERGPRMSRYLRKFDRKVNSKRYPHLHYPEIYLLDGGYKNFFPNFTNYCEPPNYVPMLHEAHAADLRKFRAKSRSWSSDIYWENSFNNRRPSLCRHLWNCLQSSWSAHTVSWDDKFEWMVHNIVPAKDLNTGKSNKKVEVMQVKFCSLKSRTTPVLVICTVAGASIWNTVTTTMMYWLSVPEEKTTLWKYTKGVACIEDEIFIGCHAGTIFRLSIKNDTAKLTGSWDEYNKEPVVDMVTFRNWLVVANMKGDLLVFDSELHCLKNIYTGLSINCIISVNNWLACGTIIGQVVLYDIEKEAMLAEINAHSQPITDLDYTAGESLILSTSEDSFVRVWRLENSTTPKISCCFSTSVENVPIAGGCFTDAQGSSFLLSGYDYSVMFYFRLTQ</sequence>
<dbReference type="SMART" id="SM00320">
    <property type="entry name" value="WD40"/>
    <property type="match status" value="2"/>
</dbReference>
<dbReference type="InterPro" id="IPR015943">
    <property type="entry name" value="WD40/YVTN_repeat-like_dom_sf"/>
</dbReference>
<dbReference type="SMART" id="SM00450">
    <property type="entry name" value="RHOD"/>
    <property type="match status" value="1"/>
</dbReference>
<evidence type="ECO:0000256" key="9">
    <source>
        <dbReference type="PROSITE-ProRule" id="PRU00221"/>
    </source>
</evidence>
<evidence type="ECO:0000256" key="4">
    <source>
        <dbReference type="ARBA" id="ARBA00022776"/>
    </source>
</evidence>
<comment type="catalytic activity">
    <reaction evidence="8">
        <text>O-phospho-L-tyrosyl-[protein] + H2O = L-tyrosyl-[protein] + phosphate</text>
        <dbReference type="Rhea" id="RHEA:10684"/>
        <dbReference type="Rhea" id="RHEA-COMP:10136"/>
        <dbReference type="Rhea" id="RHEA-COMP:20101"/>
        <dbReference type="ChEBI" id="CHEBI:15377"/>
        <dbReference type="ChEBI" id="CHEBI:43474"/>
        <dbReference type="ChEBI" id="CHEBI:46858"/>
        <dbReference type="ChEBI" id="CHEBI:61978"/>
        <dbReference type="EC" id="3.1.3.48"/>
    </reaction>
</comment>
<feature type="domain" description="Rhodanese" evidence="11">
    <location>
        <begin position="456"/>
        <end position="568"/>
    </location>
</feature>
<dbReference type="InterPro" id="IPR036322">
    <property type="entry name" value="WD40_repeat_dom_sf"/>
</dbReference>
<evidence type="ECO:0000256" key="7">
    <source>
        <dbReference type="ARBA" id="ARBA00023306"/>
    </source>
</evidence>
<gene>
    <name evidence="12" type="primary">cdc25-1-a</name>
    <name evidence="12" type="ORF">T03_3550</name>
</gene>
<feature type="repeat" description="WD" evidence="9">
    <location>
        <begin position="823"/>
        <end position="864"/>
    </location>
</feature>
<dbReference type="GO" id="GO:0005634">
    <property type="term" value="C:nucleus"/>
    <property type="evidence" value="ECO:0007669"/>
    <property type="project" value="TreeGrafter"/>
</dbReference>
<keyword evidence="4" id="KW-0498">Mitosis</keyword>
<dbReference type="SUPFAM" id="SSF52821">
    <property type="entry name" value="Rhodanese/Cell cycle control phosphatase"/>
    <property type="match status" value="1"/>
</dbReference>
<evidence type="ECO:0000256" key="6">
    <source>
        <dbReference type="ARBA" id="ARBA00022912"/>
    </source>
</evidence>
<dbReference type="PROSITE" id="PS50082">
    <property type="entry name" value="WD_REPEATS_2"/>
    <property type="match status" value="1"/>
</dbReference>
<dbReference type="InterPro" id="IPR000751">
    <property type="entry name" value="MPI_Phosphatase"/>
</dbReference>
<dbReference type="InterPro" id="IPR001763">
    <property type="entry name" value="Rhodanese-like_dom"/>
</dbReference>
<dbReference type="OrthoDB" id="26523at2759"/>
<keyword evidence="5" id="KW-0378">Hydrolase</keyword>
<dbReference type="PANTHER" id="PTHR10828:SF76">
    <property type="entry name" value="M-PHASE INDUCER PHOSPHATASE"/>
    <property type="match status" value="1"/>
</dbReference>
<dbReference type="AlphaFoldDB" id="A0A0V1CW24"/>
<keyword evidence="6" id="KW-0904">Protein phosphatase</keyword>
<comment type="similarity">
    <text evidence="1">Belongs to the MPI phosphatase family.</text>
</comment>
<dbReference type="CDD" id="cd01530">
    <property type="entry name" value="Cdc25"/>
    <property type="match status" value="1"/>
</dbReference>
<accession>A0A0V1CW24</accession>
<dbReference type="EMBL" id="JYDI01000085">
    <property type="protein sequence ID" value="KRY53465.1"/>
    <property type="molecule type" value="Genomic_DNA"/>
</dbReference>
<dbReference type="GO" id="GO:0000086">
    <property type="term" value="P:G2/M transition of mitotic cell cycle"/>
    <property type="evidence" value="ECO:0007669"/>
    <property type="project" value="TreeGrafter"/>
</dbReference>
<feature type="non-terminal residue" evidence="12">
    <location>
        <position position="1"/>
    </location>
</feature>
<evidence type="ECO:0000256" key="10">
    <source>
        <dbReference type="SAM" id="MobiDB-lite"/>
    </source>
</evidence>
<dbReference type="Proteomes" id="UP000054653">
    <property type="component" value="Unassembled WGS sequence"/>
</dbReference>
<dbReference type="GO" id="GO:0004725">
    <property type="term" value="F:protein tyrosine phosphatase activity"/>
    <property type="evidence" value="ECO:0007669"/>
    <property type="project" value="UniProtKB-EC"/>
</dbReference>
<comment type="caution">
    <text evidence="12">The sequence shown here is derived from an EMBL/GenBank/DDBJ whole genome shotgun (WGS) entry which is preliminary data.</text>
</comment>
<proteinExistence type="inferred from homology"/>
<dbReference type="GO" id="GO:0005737">
    <property type="term" value="C:cytoplasm"/>
    <property type="evidence" value="ECO:0007669"/>
    <property type="project" value="TreeGrafter"/>
</dbReference>